<keyword evidence="1" id="KW-0812">Transmembrane</keyword>
<dbReference type="InterPro" id="IPR025436">
    <property type="entry name" value="DUF4179"/>
</dbReference>
<reference evidence="3 4" key="1">
    <citation type="submission" date="2014-06" db="EMBL/GenBank/DDBJ databases">
        <title>Draft genome sequence of Paenibacillus sp. MSt1.</title>
        <authorList>
            <person name="Aw Y.K."/>
            <person name="Ong K.S."/>
            <person name="Gan H.M."/>
            <person name="Lee S.M."/>
        </authorList>
    </citation>
    <scope>NUCLEOTIDE SEQUENCE [LARGE SCALE GENOMIC DNA]</scope>
    <source>
        <strain evidence="3 4">MSt1</strain>
    </source>
</reference>
<accession>A0A081P003</accession>
<evidence type="ECO:0000313" key="4">
    <source>
        <dbReference type="Proteomes" id="UP000028123"/>
    </source>
</evidence>
<dbReference type="eggNOG" id="COG5662">
    <property type="taxonomic scope" value="Bacteria"/>
</dbReference>
<dbReference type="OrthoDB" id="2473268at2"/>
<dbReference type="Pfam" id="PF13786">
    <property type="entry name" value="DUF4179"/>
    <property type="match status" value="1"/>
</dbReference>
<dbReference type="RefSeq" id="WP_036686123.1">
    <property type="nucleotide sequence ID" value="NZ_JNVM01000017.1"/>
</dbReference>
<feature type="transmembrane region" description="Helical" evidence="1">
    <location>
        <begin position="105"/>
        <end position="127"/>
    </location>
</feature>
<name>A0A081P003_9BACL</name>
<dbReference type="Gene3D" id="2.60.40.1630">
    <property type="entry name" value="bacillus anthracis domain"/>
    <property type="match status" value="1"/>
</dbReference>
<evidence type="ECO:0000313" key="3">
    <source>
        <dbReference type="EMBL" id="KEQ24026.1"/>
    </source>
</evidence>
<dbReference type="Proteomes" id="UP000028123">
    <property type="component" value="Unassembled WGS sequence"/>
</dbReference>
<keyword evidence="1" id="KW-0472">Membrane</keyword>
<comment type="caution">
    <text evidence="3">The sequence shown here is derived from an EMBL/GenBank/DDBJ whole genome shotgun (WGS) entry which is preliminary data.</text>
</comment>
<keyword evidence="4" id="KW-1185">Reference proteome</keyword>
<organism evidence="3 4">
    <name type="scientific">Paenibacillus tyrfis</name>
    <dbReference type="NCBI Taxonomy" id="1501230"/>
    <lineage>
        <taxon>Bacteria</taxon>
        <taxon>Bacillati</taxon>
        <taxon>Bacillota</taxon>
        <taxon>Bacilli</taxon>
        <taxon>Bacillales</taxon>
        <taxon>Paenibacillaceae</taxon>
        <taxon>Paenibacillus</taxon>
    </lineage>
</organism>
<dbReference type="Gene3D" id="1.10.10.1320">
    <property type="entry name" value="Anti-sigma factor, zinc-finger domain"/>
    <property type="match status" value="1"/>
</dbReference>
<keyword evidence="1" id="KW-1133">Transmembrane helix</keyword>
<gene>
    <name evidence="3" type="ORF">ET33_09925</name>
</gene>
<dbReference type="InterPro" id="IPR041916">
    <property type="entry name" value="Anti_sigma_zinc_sf"/>
</dbReference>
<sequence length="579" mass="64569">MKCVRADRLAAELNQDLSPFEARQWERHLESCADCRNEMERLLTSLDDFDPALEEVQPEDGFTQAILDRLDPYVPGEQPQAAETPDSAPKRIDWKKRSVDILKKVTIVVAGLAVAISLGTFVSPTFADYVKSIFSNSKDVDQGIKEAVKQGFSKQLDLGVTDQGITLKIKEVLADTLRVAVMCEAIDQNGNKIDFDMLKLGERKNRLEEFVLKDKNGTPLIKPEEAGWGWTMRKEGEYIMIRQELTGLTATGRELPDELTAEVHWAKLDGKEGSWKLSVPIDMAEAKRATKSVAVNQQYTSSQGLKIDFKKVDFAPSATLLSLETQLTPEVRERQKQIMKQNGLSEEMNPGPGGFQSFQLSRAIQEYKIAYELVDEQGKVVAAGDDGLLRDRDLSIEKNTIVNGITGTGTDEVMQLWHTFVPMSGDRKLTFRLHSVYTNELANFSAKLKPAQLQQKPVQAEDQGTRLTFSNFAMKTDPAETKIGNQTVSGTGGVIELQAELAKDVVALDIWQVKDETGKEYDALLQKTSTRNADGTVSQQGVLVIPQLEKEPKELTVTYKAVQKQHRDVKWEVPIVAKP</sequence>
<evidence type="ECO:0000259" key="2">
    <source>
        <dbReference type="Pfam" id="PF13786"/>
    </source>
</evidence>
<dbReference type="AlphaFoldDB" id="A0A081P003"/>
<evidence type="ECO:0000256" key="1">
    <source>
        <dbReference type="SAM" id="Phobius"/>
    </source>
</evidence>
<protein>
    <recommendedName>
        <fullName evidence="2">DUF4179 domain-containing protein</fullName>
    </recommendedName>
</protein>
<feature type="domain" description="DUF4179" evidence="2">
    <location>
        <begin position="101"/>
        <end position="182"/>
    </location>
</feature>
<proteinExistence type="predicted"/>
<dbReference type="EMBL" id="JNVM01000017">
    <property type="protein sequence ID" value="KEQ24026.1"/>
    <property type="molecule type" value="Genomic_DNA"/>
</dbReference>